<protein>
    <submittedName>
        <fullName evidence="9">Cytochrome c5 family protein</fullName>
    </submittedName>
</protein>
<dbReference type="InterPro" id="IPR009056">
    <property type="entry name" value="Cyt_c-like_dom"/>
</dbReference>
<reference evidence="9 10" key="1">
    <citation type="submission" date="2020-09" db="EMBL/GenBank/DDBJ databases">
        <title>Genome sequences of Mycetohabitans spp.</title>
        <authorList>
            <person name="Carter M.E."/>
            <person name="Carpenter S.C.D."/>
            <person name="Bogdanove A.J."/>
        </authorList>
    </citation>
    <scope>NUCLEOTIDE SEQUENCE [LARGE SCALE GENOMIC DNA]</scope>
    <source>
        <strain evidence="9 10">B12</strain>
    </source>
</reference>
<dbReference type="SUPFAM" id="SSF46626">
    <property type="entry name" value="Cytochrome c"/>
    <property type="match status" value="1"/>
</dbReference>
<accession>A0ABZ2PTM3</accession>
<evidence type="ECO:0000313" key="9">
    <source>
        <dbReference type="EMBL" id="WXK38440.1"/>
    </source>
</evidence>
<evidence type="ECO:0000256" key="2">
    <source>
        <dbReference type="ARBA" id="ARBA00022617"/>
    </source>
</evidence>
<organism evidence="9 10">
    <name type="scientific">Mycetohabitans rhizoxinica</name>
    <dbReference type="NCBI Taxonomy" id="412963"/>
    <lineage>
        <taxon>Bacteria</taxon>
        <taxon>Pseudomonadati</taxon>
        <taxon>Pseudomonadota</taxon>
        <taxon>Betaproteobacteria</taxon>
        <taxon>Burkholderiales</taxon>
        <taxon>Burkholderiaceae</taxon>
        <taxon>Mycetohabitans</taxon>
    </lineage>
</organism>
<dbReference type="EMBL" id="CP062176">
    <property type="protein sequence ID" value="WXK38440.1"/>
    <property type="molecule type" value="Genomic_DNA"/>
</dbReference>
<evidence type="ECO:0000256" key="4">
    <source>
        <dbReference type="ARBA" id="ARBA00022982"/>
    </source>
</evidence>
<dbReference type="Pfam" id="PF13442">
    <property type="entry name" value="Cytochrome_CBB3"/>
    <property type="match status" value="1"/>
</dbReference>
<keyword evidence="7" id="KW-0472">Membrane</keyword>
<dbReference type="PROSITE" id="PS51007">
    <property type="entry name" value="CYTC"/>
    <property type="match status" value="1"/>
</dbReference>
<dbReference type="PANTHER" id="PTHR40942:SF4">
    <property type="entry name" value="CYTOCHROME C5"/>
    <property type="match status" value="1"/>
</dbReference>
<proteinExistence type="predicted"/>
<keyword evidence="3 6" id="KW-0479">Metal-binding</keyword>
<name>A0ABZ2PTM3_9BURK</name>
<gene>
    <name evidence="9" type="ORF">IHE29_03750</name>
</gene>
<keyword evidence="5 6" id="KW-0408">Iron</keyword>
<feature type="transmembrane region" description="Helical" evidence="7">
    <location>
        <begin position="15"/>
        <end position="37"/>
    </location>
</feature>
<dbReference type="Proteomes" id="UP001493153">
    <property type="component" value="Chromosome"/>
</dbReference>
<keyword evidence="2 6" id="KW-0349">Heme</keyword>
<evidence type="ECO:0000256" key="5">
    <source>
        <dbReference type="ARBA" id="ARBA00023004"/>
    </source>
</evidence>
<keyword evidence="1" id="KW-0813">Transport</keyword>
<evidence type="ECO:0000256" key="7">
    <source>
        <dbReference type="SAM" id="Phobius"/>
    </source>
</evidence>
<keyword evidence="4" id="KW-0249">Electron transport</keyword>
<keyword evidence="10" id="KW-1185">Reference proteome</keyword>
<evidence type="ECO:0000313" key="10">
    <source>
        <dbReference type="Proteomes" id="UP001493153"/>
    </source>
</evidence>
<dbReference type="PANTHER" id="PTHR40942">
    <property type="match status" value="1"/>
</dbReference>
<evidence type="ECO:0000259" key="8">
    <source>
        <dbReference type="PROSITE" id="PS51007"/>
    </source>
</evidence>
<keyword evidence="7" id="KW-0812">Transmembrane</keyword>
<sequence>MSEAHEAPIKNPKQLIALVIASFALPVIVIALLVHYVDNATRTGAGTDGLSHEQVSRRIAPVARVEVRPDQGQRAPDTLAAALASAAATPSAAVISSNSTQAAAAAIAAIPSAPPPGSAATSASADAAQAGKALYQQVCQACHAAGVAGAPKLGDKAAWAPRLKESMDTVYHYALHGKGAMPPKGGSNASDADVKAAVDYMVSTVK</sequence>
<feature type="domain" description="Cytochrome c" evidence="8">
    <location>
        <begin position="126"/>
        <end position="205"/>
    </location>
</feature>
<dbReference type="PRINTS" id="PR00607">
    <property type="entry name" value="CYTCHROMECIE"/>
</dbReference>
<dbReference type="RefSeq" id="WP_338860479.1">
    <property type="nucleotide sequence ID" value="NZ_CP062171.1"/>
</dbReference>
<evidence type="ECO:0000256" key="3">
    <source>
        <dbReference type="ARBA" id="ARBA00022723"/>
    </source>
</evidence>
<dbReference type="Gene3D" id="1.10.760.10">
    <property type="entry name" value="Cytochrome c-like domain"/>
    <property type="match status" value="1"/>
</dbReference>
<evidence type="ECO:0000256" key="1">
    <source>
        <dbReference type="ARBA" id="ARBA00022448"/>
    </source>
</evidence>
<dbReference type="InterPro" id="IPR002323">
    <property type="entry name" value="Cyt_CIE"/>
</dbReference>
<evidence type="ECO:0000256" key="6">
    <source>
        <dbReference type="PROSITE-ProRule" id="PRU00433"/>
    </source>
</evidence>
<keyword evidence="7" id="KW-1133">Transmembrane helix</keyword>
<dbReference type="InterPro" id="IPR036909">
    <property type="entry name" value="Cyt_c-like_dom_sf"/>
</dbReference>